<reference evidence="1" key="1">
    <citation type="submission" date="2023-07" db="EMBL/GenBank/DDBJ databases">
        <title>draft genome sequence of fig (Ficus carica).</title>
        <authorList>
            <person name="Takahashi T."/>
            <person name="Nishimura K."/>
        </authorList>
    </citation>
    <scope>NUCLEOTIDE SEQUENCE</scope>
</reference>
<gene>
    <name evidence="1" type="ORF">TIFTF001_053404</name>
</gene>
<evidence type="ECO:0000313" key="1">
    <source>
        <dbReference type="EMBL" id="GMN71452.1"/>
    </source>
</evidence>
<dbReference type="EMBL" id="BTGU01012658">
    <property type="protein sequence ID" value="GMN71452.1"/>
    <property type="molecule type" value="Genomic_DNA"/>
</dbReference>
<organism evidence="1 2">
    <name type="scientific">Ficus carica</name>
    <name type="common">Common fig</name>
    <dbReference type="NCBI Taxonomy" id="3494"/>
    <lineage>
        <taxon>Eukaryota</taxon>
        <taxon>Viridiplantae</taxon>
        <taxon>Streptophyta</taxon>
        <taxon>Embryophyta</taxon>
        <taxon>Tracheophyta</taxon>
        <taxon>Spermatophyta</taxon>
        <taxon>Magnoliopsida</taxon>
        <taxon>eudicotyledons</taxon>
        <taxon>Gunneridae</taxon>
        <taxon>Pentapetalae</taxon>
        <taxon>rosids</taxon>
        <taxon>fabids</taxon>
        <taxon>Rosales</taxon>
        <taxon>Moraceae</taxon>
        <taxon>Ficeae</taxon>
        <taxon>Ficus</taxon>
    </lineage>
</organism>
<keyword evidence="2" id="KW-1185">Reference proteome</keyword>
<accession>A0AA88JGL2</accession>
<name>A0AA88JGL2_FICCA</name>
<protein>
    <submittedName>
        <fullName evidence="1">Uncharacterized protein</fullName>
    </submittedName>
</protein>
<proteinExistence type="predicted"/>
<evidence type="ECO:0000313" key="2">
    <source>
        <dbReference type="Proteomes" id="UP001187192"/>
    </source>
</evidence>
<sequence length="13" mass="1037">MGGGGAGRGGSSS</sequence>
<dbReference type="Proteomes" id="UP001187192">
    <property type="component" value="Unassembled WGS sequence"/>
</dbReference>
<comment type="caution">
    <text evidence="1">The sequence shown here is derived from an EMBL/GenBank/DDBJ whole genome shotgun (WGS) entry which is preliminary data.</text>
</comment>
<feature type="non-terminal residue" evidence="1">
    <location>
        <position position="13"/>
    </location>
</feature>